<dbReference type="Proteomes" id="UP000306825">
    <property type="component" value="Chromosome"/>
</dbReference>
<comment type="cofactor">
    <cofactor evidence="9">
        <name>Zn(2+)</name>
        <dbReference type="ChEBI" id="CHEBI:29105"/>
    </cofactor>
    <text evidence="9">Binds 2 Zn(2+) ions per subunit. One is catalytic and the other provides a structural contribution.</text>
</comment>
<dbReference type="SUPFAM" id="SSF51569">
    <property type="entry name" value="Aldolase"/>
    <property type="match status" value="1"/>
</dbReference>
<evidence type="ECO:0000313" key="11">
    <source>
        <dbReference type="Proteomes" id="UP000306825"/>
    </source>
</evidence>
<reference evidence="10 11" key="1">
    <citation type="submission" date="2019-05" db="EMBL/GenBank/DDBJ databases">
        <title>A comparative analysis of the Nautiliaceae.</title>
        <authorList>
            <person name="Grosche A."/>
            <person name="Smedile F."/>
            <person name="Vetriani C."/>
        </authorList>
    </citation>
    <scope>NUCLEOTIDE SEQUENCE [LARGE SCALE GENOMIC DNA]</scope>
    <source>
        <strain evidence="10 11">TB-2</strain>
    </source>
</reference>
<gene>
    <name evidence="10" type="primary">fbaA</name>
    <name evidence="10" type="ORF">FE773_03680</name>
</gene>
<dbReference type="NCBIfam" id="TIGR01520">
    <property type="entry name" value="FruBisAldo_II_A"/>
    <property type="match status" value="1"/>
</dbReference>
<keyword evidence="7 9" id="KW-0324">Glycolysis</keyword>
<proteinExistence type="inferred from homology"/>
<evidence type="ECO:0000256" key="4">
    <source>
        <dbReference type="ARBA" id="ARBA00013068"/>
    </source>
</evidence>
<evidence type="ECO:0000256" key="8">
    <source>
        <dbReference type="ARBA" id="ARBA00023239"/>
    </source>
</evidence>
<dbReference type="InterPro" id="IPR006411">
    <property type="entry name" value="Fruct_bisP_bact"/>
</dbReference>
<dbReference type="Gene3D" id="3.20.20.70">
    <property type="entry name" value="Aldolase class I"/>
    <property type="match status" value="1"/>
</dbReference>
<dbReference type="PANTHER" id="PTHR30559">
    <property type="entry name" value="FRUCTOSE-BISPHOSPHATE ALDOLASE CLASS 2"/>
    <property type="match status" value="1"/>
</dbReference>
<name>A0ABX5VAC0_9BACT</name>
<dbReference type="RefSeq" id="WP_138323144.1">
    <property type="nucleotide sequence ID" value="NZ_CP040463.1"/>
</dbReference>
<dbReference type="CDD" id="cd00946">
    <property type="entry name" value="FBP_aldolase_IIA"/>
    <property type="match status" value="1"/>
</dbReference>
<dbReference type="PROSITE" id="PS00602">
    <property type="entry name" value="ALDOLASE_CLASS_II_1"/>
    <property type="match status" value="1"/>
</dbReference>
<evidence type="ECO:0000313" key="10">
    <source>
        <dbReference type="EMBL" id="QCT94312.1"/>
    </source>
</evidence>
<dbReference type="PANTHER" id="PTHR30559:SF0">
    <property type="entry name" value="FRUCTOSE-BISPHOSPHATE ALDOLASE"/>
    <property type="match status" value="1"/>
</dbReference>
<dbReference type="NCBIfam" id="TIGR00167">
    <property type="entry name" value="cbbA"/>
    <property type="match status" value="1"/>
</dbReference>
<dbReference type="InterPro" id="IPR013785">
    <property type="entry name" value="Aldolase_TIM"/>
</dbReference>
<sequence length="353" mass="39251">MFEFVKPGVLTGSEAAKVLDVCKEKGFALPAINIVGTNSANAVMEAAKEVNLPIIIQLSNGGAHFYAGKGLDNEGQKAAILGAVSAAKHIHTLAEAYGIPVILHTDHAARKLLPWIDGLIEANKKHYEKYGRPLFSSHMLDLSEEPLEENVATCKEYLKKLSALDIMLEIELGVTGGEEDGVDNTGIENSKLYTQPEDVAYAYKELIEISPLFMIAASFGNVHGVYKPGKVKLEPIILKNSQEYVKEKFGLKEDKPIRFVFHGGSGSELSKIHEAIDYGVVKMNIDTDTQWAFWSGVKSYIEKFKDYLQSQIGNPEGEDKPNKKYYDPRKWLREGEKSMKDRVIKAYKDLRAI</sequence>
<keyword evidence="6 9" id="KW-0862">Zinc</keyword>
<accession>A0ABX5VAC0</accession>
<comment type="catalytic activity">
    <reaction evidence="1 9">
        <text>beta-D-fructose 1,6-bisphosphate = D-glyceraldehyde 3-phosphate + dihydroxyacetone phosphate</text>
        <dbReference type="Rhea" id="RHEA:14729"/>
        <dbReference type="ChEBI" id="CHEBI:32966"/>
        <dbReference type="ChEBI" id="CHEBI:57642"/>
        <dbReference type="ChEBI" id="CHEBI:59776"/>
        <dbReference type="EC" id="4.1.2.13"/>
    </reaction>
</comment>
<dbReference type="Pfam" id="PF01116">
    <property type="entry name" value="F_bP_aldolase"/>
    <property type="match status" value="1"/>
</dbReference>
<evidence type="ECO:0000256" key="2">
    <source>
        <dbReference type="ARBA" id="ARBA00004714"/>
    </source>
</evidence>
<keyword evidence="8 9" id="KW-0456">Lyase</keyword>
<evidence type="ECO:0000256" key="3">
    <source>
        <dbReference type="ARBA" id="ARBA00005812"/>
    </source>
</evidence>
<keyword evidence="11" id="KW-1185">Reference proteome</keyword>
<dbReference type="PROSITE" id="PS00806">
    <property type="entry name" value="ALDOLASE_CLASS_II_2"/>
    <property type="match status" value="1"/>
</dbReference>
<dbReference type="EMBL" id="CP040463">
    <property type="protein sequence ID" value="QCT94312.1"/>
    <property type="molecule type" value="Genomic_DNA"/>
</dbReference>
<protein>
    <recommendedName>
        <fullName evidence="4 9">Fructose-bisphosphate aldolase</fullName>
        <shortName evidence="9">FBP aldolase</shortName>
        <ecNumber evidence="4 9">4.1.2.13</ecNumber>
    </recommendedName>
</protein>
<evidence type="ECO:0000256" key="6">
    <source>
        <dbReference type="ARBA" id="ARBA00022833"/>
    </source>
</evidence>
<evidence type="ECO:0000256" key="9">
    <source>
        <dbReference type="RuleBase" id="RU366023"/>
    </source>
</evidence>
<comment type="pathway">
    <text evidence="2 9">Carbohydrate degradation; glycolysis; D-glyceraldehyde 3-phosphate and glycerone phosphate from D-glucose: step 4/4.</text>
</comment>
<dbReference type="NCBIfam" id="NF006628">
    <property type="entry name" value="PRK09197.1"/>
    <property type="match status" value="1"/>
</dbReference>
<dbReference type="EC" id="4.1.2.13" evidence="4 9"/>
<organism evidence="10 11">
    <name type="scientific">Caminibacter mediatlanticus TB-2</name>
    <dbReference type="NCBI Taxonomy" id="391592"/>
    <lineage>
        <taxon>Bacteria</taxon>
        <taxon>Pseudomonadati</taxon>
        <taxon>Campylobacterota</taxon>
        <taxon>Epsilonproteobacteria</taxon>
        <taxon>Nautiliales</taxon>
        <taxon>Nautiliaceae</taxon>
        <taxon>Caminibacter</taxon>
    </lineage>
</organism>
<evidence type="ECO:0000256" key="7">
    <source>
        <dbReference type="ARBA" id="ARBA00023152"/>
    </source>
</evidence>
<evidence type="ECO:0000256" key="1">
    <source>
        <dbReference type="ARBA" id="ARBA00000441"/>
    </source>
</evidence>
<comment type="similarity">
    <text evidence="3 9">Belongs to the class II fructose-bisphosphate aldolase family.</text>
</comment>
<dbReference type="GO" id="GO:0004332">
    <property type="term" value="F:fructose-bisphosphate aldolase activity"/>
    <property type="evidence" value="ECO:0007669"/>
    <property type="project" value="UniProtKB-EC"/>
</dbReference>
<comment type="function">
    <text evidence="9">Catalyzes the aldol condensation of dihydroxyacetone phosphate (DHAP or glycerone-phosphate) with glyceraldehyde 3-phosphate (G3P) to form fructose 1,6-bisphosphate (FBP) in gluconeogenesis and the reverse reaction in glycolysis.</text>
</comment>
<dbReference type="InterPro" id="IPR000771">
    <property type="entry name" value="FBA_II"/>
</dbReference>
<keyword evidence="5 9" id="KW-0479">Metal-binding</keyword>
<evidence type="ECO:0000256" key="5">
    <source>
        <dbReference type="ARBA" id="ARBA00022723"/>
    </source>
</evidence>
<dbReference type="PIRSF" id="PIRSF001359">
    <property type="entry name" value="F_bP_aldolase_II"/>
    <property type="match status" value="1"/>
</dbReference>